<dbReference type="InterPro" id="IPR047789">
    <property type="entry name" value="CU044_5270-like"/>
</dbReference>
<dbReference type="NCBIfam" id="NF038083">
    <property type="entry name" value="CU044_5270_fam"/>
    <property type="match status" value="1"/>
</dbReference>
<accession>A0ABP7QNV6</accession>
<evidence type="ECO:0000313" key="3">
    <source>
        <dbReference type="Proteomes" id="UP001501747"/>
    </source>
</evidence>
<feature type="region of interest" description="Disordered" evidence="1">
    <location>
        <begin position="169"/>
        <end position="228"/>
    </location>
</feature>
<dbReference type="EMBL" id="BAABAL010000001">
    <property type="protein sequence ID" value="GAA3985697.1"/>
    <property type="molecule type" value="Genomic_DNA"/>
</dbReference>
<keyword evidence="3" id="KW-1185">Reference proteome</keyword>
<organism evidence="2 3">
    <name type="scientific">Allokutzneria multivorans</name>
    <dbReference type="NCBI Taxonomy" id="1142134"/>
    <lineage>
        <taxon>Bacteria</taxon>
        <taxon>Bacillati</taxon>
        <taxon>Actinomycetota</taxon>
        <taxon>Actinomycetes</taxon>
        <taxon>Pseudonocardiales</taxon>
        <taxon>Pseudonocardiaceae</taxon>
        <taxon>Allokutzneria</taxon>
    </lineage>
</organism>
<sequence>MHDNADRTDDRVDSAVRELAPDVPPMSQHAFEAGRARVLAGPAAQQQQRTSRRWLAAAAGVTALTLGTVGALNLGGGAPPANAEAVAVLTSAADATTSTKAAPGEPGQFRYIKKVESKWFGVVLNGAMSANCWYRQERTEETWIPADWKQEWQRRVAVTEPLETRSCTAEQAKNAPYGSTEIPWEARAKNGDFPPPKFRRGPGLGAKVGPETLTPSSEPAKELPPSLYRPTPEYLAKLPRDPQRLFVVLRDSTCLADACAMHAARSALSTGQIPDDLRAAMYRAVAKIPGATVGNRQDNLGGRVGTAIRITEPSRTLDLIIDPKTGDYIGDRTVLDGELHEFSSVVTGVTDAIGTAPR</sequence>
<evidence type="ECO:0008006" key="4">
    <source>
        <dbReference type="Google" id="ProtNLM"/>
    </source>
</evidence>
<name>A0ABP7QNV6_9PSEU</name>
<protein>
    <recommendedName>
        <fullName evidence="4">CU044_5270 family protein</fullName>
    </recommendedName>
</protein>
<evidence type="ECO:0000313" key="2">
    <source>
        <dbReference type="EMBL" id="GAA3985697.1"/>
    </source>
</evidence>
<evidence type="ECO:0000256" key="1">
    <source>
        <dbReference type="SAM" id="MobiDB-lite"/>
    </source>
</evidence>
<proteinExistence type="predicted"/>
<reference evidence="3" key="1">
    <citation type="journal article" date="2019" name="Int. J. Syst. Evol. Microbiol.">
        <title>The Global Catalogue of Microorganisms (GCM) 10K type strain sequencing project: providing services to taxonomists for standard genome sequencing and annotation.</title>
        <authorList>
            <consortium name="The Broad Institute Genomics Platform"/>
            <consortium name="The Broad Institute Genome Sequencing Center for Infectious Disease"/>
            <person name="Wu L."/>
            <person name="Ma J."/>
        </authorList>
    </citation>
    <scope>NUCLEOTIDE SEQUENCE [LARGE SCALE GENOMIC DNA]</scope>
    <source>
        <strain evidence="3">JCM 17342</strain>
    </source>
</reference>
<gene>
    <name evidence="2" type="ORF">GCM10022247_00210</name>
</gene>
<dbReference type="Proteomes" id="UP001501747">
    <property type="component" value="Unassembled WGS sequence"/>
</dbReference>
<comment type="caution">
    <text evidence="2">The sequence shown here is derived from an EMBL/GenBank/DDBJ whole genome shotgun (WGS) entry which is preliminary data.</text>
</comment>